<dbReference type="Pfam" id="PF09962">
    <property type="entry name" value="DUF2196"/>
    <property type="match status" value="1"/>
</dbReference>
<feature type="region of interest" description="Disordered" evidence="1">
    <location>
        <begin position="1"/>
        <end position="37"/>
    </location>
</feature>
<gene>
    <name evidence="2" type="ORF">QQS21_008139</name>
</gene>
<dbReference type="EMBL" id="JASWJB010000179">
    <property type="protein sequence ID" value="KAK2594140.1"/>
    <property type="molecule type" value="Genomic_DNA"/>
</dbReference>
<accession>A0AAJ0CJD3</accession>
<dbReference type="PANTHER" id="PTHR40069">
    <property type="entry name" value="YWBE PROTEIN"/>
    <property type="match status" value="1"/>
</dbReference>
<evidence type="ECO:0000313" key="2">
    <source>
        <dbReference type="EMBL" id="KAK2594140.1"/>
    </source>
</evidence>
<name>A0AAJ0CJD3_9HYPO</name>
<feature type="compositionally biased region" description="Basic and acidic residues" evidence="1">
    <location>
        <begin position="108"/>
        <end position="126"/>
    </location>
</feature>
<feature type="region of interest" description="Disordered" evidence="1">
    <location>
        <begin position="92"/>
        <end position="151"/>
    </location>
</feature>
<organism evidence="2 3">
    <name type="scientific">Conoideocrella luteorostrata</name>
    <dbReference type="NCBI Taxonomy" id="1105319"/>
    <lineage>
        <taxon>Eukaryota</taxon>
        <taxon>Fungi</taxon>
        <taxon>Dikarya</taxon>
        <taxon>Ascomycota</taxon>
        <taxon>Pezizomycotina</taxon>
        <taxon>Sordariomycetes</taxon>
        <taxon>Hypocreomycetidae</taxon>
        <taxon>Hypocreales</taxon>
        <taxon>Clavicipitaceae</taxon>
        <taxon>Conoideocrella</taxon>
    </lineage>
</organism>
<dbReference type="Proteomes" id="UP001251528">
    <property type="component" value="Unassembled WGS sequence"/>
</dbReference>
<evidence type="ECO:0008006" key="4">
    <source>
        <dbReference type="Google" id="ProtNLM"/>
    </source>
</evidence>
<keyword evidence="3" id="KW-1185">Reference proteome</keyword>
<feature type="compositionally biased region" description="Basic residues" evidence="1">
    <location>
        <begin position="1"/>
        <end position="13"/>
    </location>
</feature>
<reference evidence="2" key="1">
    <citation type="submission" date="2023-06" db="EMBL/GenBank/DDBJ databases">
        <title>Conoideocrella luteorostrata (Hypocreales: Clavicipitaceae), a potential biocontrol fungus for elongate hemlock scale in United States Christmas tree production areas.</title>
        <authorList>
            <person name="Barrett H."/>
            <person name="Lovett B."/>
            <person name="Macias A.M."/>
            <person name="Stajich J.E."/>
            <person name="Kasson M.T."/>
        </authorList>
    </citation>
    <scope>NUCLEOTIDE SEQUENCE</scope>
    <source>
        <strain evidence="2">ARSEF 14590</strain>
    </source>
</reference>
<dbReference type="NCBIfam" id="TIGR03833">
    <property type="entry name" value="YwbE family protein"/>
    <property type="match status" value="1"/>
</dbReference>
<evidence type="ECO:0000313" key="3">
    <source>
        <dbReference type="Proteomes" id="UP001251528"/>
    </source>
</evidence>
<dbReference type="InterPro" id="IPR019240">
    <property type="entry name" value="DUF2196"/>
</dbReference>
<comment type="caution">
    <text evidence="2">The sequence shown here is derived from an EMBL/GenBank/DDBJ whole genome shotgun (WGS) entry which is preliminary data.</text>
</comment>
<feature type="compositionally biased region" description="Low complexity" evidence="1">
    <location>
        <begin position="14"/>
        <end position="29"/>
    </location>
</feature>
<protein>
    <recommendedName>
        <fullName evidence="4">YwbE</fullName>
    </recommendedName>
</protein>
<dbReference type="AlphaFoldDB" id="A0AAJ0CJD3"/>
<sequence>MNRHRNRQPRPPRHQSGSSSQGSPTTPQQAAGAVPTIQQVVPGANVFIVLKQDQPSGKETAGVVAELLTRGNHPRGIKVRLQSGQVGRVQRIGDGSAASSGSVANPSKLDRSSRFSHRYTDVRNDLDYPSEPPARSLADFLPPTQDESDGFFNAQQHSRTAYVTVKCSLCNSFEGDETAVTHHIEREHLA</sequence>
<evidence type="ECO:0000256" key="1">
    <source>
        <dbReference type="SAM" id="MobiDB-lite"/>
    </source>
</evidence>
<dbReference type="PANTHER" id="PTHR40069:SF1">
    <property type="entry name" value="YWBE PROTEIN"/>
    <property type="match status" value="1"/>
</dbReference>
<proteinExistence type="predicted"/>